<comment type="caution">
    <text evidence="1">The sequence shown here is derived from an EMBL/GenBank/DDBJ whole genome shotgun (WGS) entry which is preliminary data.</text>
</comment>
<dbReference type="AlphaFoldDB" id="A0A1X2EED4"/>
<accession>A0A1X2EED4</accession>
<evidence type="ECO:0000313" key="1">
    <source>
        <dbReference type="EMBL" id="ORW99218.1"/>
    </source>
</evidence>
<name>A0A1X2EED4_9MYCO</name>
<organism evidence="1 2">
    <name type="scientific">Mycolicibacillus trivialis</name>
    <dbReference type="NCBI Taxonomy" id="1798"/>
    <lineage>
        <taxon>Bacteria</taxon>
        <taxon>Bacillati</taxon>
        <taxon>Actinomycetota</taxon>
        <taxon>Actinomycetes</taxon>
        <taxon>Mycobacteriales</taxon>
        <taxon>Mycobacteriaceae</taxon>
        <taxon>Mycolicibacillus</taxon>
    </lineage>
</organism>
<keyword evidence="2" id="KW-1185">Reference proteome</keyword>
<protein>
    <submittedName>
        <fullName evidence="1">Uncharacterized protein</fullName>
    </submittedName>
</protein>
<reference evidence="1 2" key="1">
    <citation type="submission" date="2016-01" db="EMBL/GenBank/DDBJ databases">
        <title>The new phylogeny of the genus Mycobacterium.</title>
        <authorList>
            <person name="Tarcisio F."/>
            <person name="Conor M."/>
            <person name="Antonella G."/>
            <person name="Elisabetta G."/>
            <person name="Giulia F.S."/>
            <person name="Sara T."/>
            <person name="Anna F."/>
            <person name="Clotilde B."/>
            <person name="Roberto B."/>
            <person name="Veronica D.S."/>
            <person name="Fabio R."/>
            <person name="Monica P."/>
            <person name="Olivier J."/>
            <person name="Enrico T."/>
            <person name="Nicola S."/>
        </authorList>
    </citation>
    <scope>NUCLEOTIDE SEQUENCE [LARGE SCALE GENOMIC DNA]</scope>
    <source>
        <strain evidence="1 2">DSM 44153</strain>
    </source>
</reference>
<proteinExistence type="predicted"/>
<gene>
    <name evidence="1" type="ORF">AWC30_16840</name>
</gene>
<dbReference type="Proteomes" id="UP000193090">
    <property type="component" value="Unassembled WGS sequence"/>
</dbReference>
<dbReference type="STRING" id="1798.AWC30_16840"/>
<dbReference type="EMBL" id="LQPZ01000050">
    <property type="protein sequence ID" value="ORW99218.1"/>
    <property type="molecule type" value="Genomic_DNA"/>
</dbReference>
<evidence type="ECO:0000313" key="2">
    <source>
        <dbReference type="Proteomes" id="UP000193090"/>
    </source>
</evidence>
<sequence length="239" mass="23168">MTAMTAAAADPPPTRADQLAQLRQRMAAITGKGAGGRVGAAPQAAVLPTEPASGGVLAVPDLLTETLPAGLPRGVVAVLSGARSLPVAMVAAATAAGAHAAIVGQPDIGLLAAAEMGADLSRLAVIPDPGPDRVEIAAVLIDGMDLVVLGLAGVTVPPARARVVAARARSRGCTLLVTGGDWPEATLRLAARVCGYDTAGAGERAGPGCGRIGAVRLAVRGAGRGRAGAGIGAATAAAV</sequence>